<name>A0A1I7RSQ5_BURXY</name>
<evidence type="ECO:0000313" key="10">
    <source>
        <dbReference type="WBParaSite" id="BXY_0375900.1"/>
    </source>
</evidence>
<dbReference type="PROSITE" id="PS01127">
    <property type="entry name" value="EF_TS_2"/>
    <property type="match status" value="1"/>
</dbReference>
<dbReference type="HAMAP" id="MF_00050">
    <property type="entry name" value="EF_Ts"/>
    <property type="match status" value="1"/>
</dbReference>
<dbReference type="WBParaSite" id="BXY_0375900.1">
    <property type="protein sequence ID" value="BXY_0375900.1"/>
    <property type="gene ID" value="BXY_0375900"/>
</dbReference>
<evidence type="ECO:0000313" key="8">
    <source>
        <dbReference type="Proteomes" id="UP000095284"/>
    </source>
</evidence>
<dbReference type="Pfam" id="PF25025">
    <property type="entry name" value="EF-Ts_N"/>
    <property type="match status" value="1"/>
</dbReference>
<dbReference type="Gene3D" id="3.30.479.20">
    <property type="entry name" value="Elongation factor Ts, dimerisation domain"/>
    <property type="match status" value="2"/>
</dbReference>
<dbReference type="InterPro" id="IPR009060">
    <property type="entry name" value="UBA-like_sf"/>
</dbReference>
<evidence type="ECO:0000256" key="5">
    <source>
        <dbReference type="RuleBase" id="RU000642"/>
    </source>
</evidence>
<dbReference type="OrthoDB" id="277235at2759"/>
<dbReference type="InterPro" id="IPR018101">
    <property type="entry name" value="Transl_elong_Ts_CS"/>
</dbReference>
<dbReference type="Pfam" id="PF00889">
    <property type="entry name" value="EF_TS"/>
    <property type="match status" value="1"/>
</dbReference>
<dbReference type="PANTHER" id="PTHR11741">
    <property type="entry name" value="ELONGATION FACTOR TS"/>
    <property type="match status" value="1"/>
</dbReference>
<gene>
    <name evidence="7" type="ORF">BXYJ_LOCUS11679</name>
</gene>
<dbReference type="GO" id="GO:0070125">
    <property type="term" value="P:mitochondrial translational elongation"/>
    <property type="evidence" value="ECO:0007669"/>
    <property type="project" value="TreeGrafter"/>
</dbReference>
<evidence type="ECO:0000256" key="3">
    <source>
        <dbReference type="ARBA" id="ARBA00022917"/>
    </source>
</evidence>
<dbReference type="Gene3D" id="1.10.8.10">
    <property type="entry name" value="DNA helicase RuvA subunit, C-terminal domain"/>
    <property type="match status" value="1"/>
</dbReference>
<organism evidence="8 10">
    <name type="scientific">Bursaphelenchus xylophilus</name>
    <name type="common">Pinewood nematode worm</name>
    <name type="synonym">Aphelenchoides xylophilus</name>
    <dbReference type="NCBI Taxonomy" id="6326"/>
    <lineage>
        <taxon>Eukaryota</taxon>
        <taxon>Metazoa</taxon>
        <taxon>Ecdysozoa</taxon>
        <taxon>Nematoda</taxon>
        <taxon>Chromadorea</taxon>
        <taxon>Rhabditida</taxon>
        <taxon>Tylenchina</taxon>
        <taxon>Tylenchomorpha</taxon>
        <taxon>Aphelenchoidea</taxon>
        <taxon>Aphelenchoididae</taxon>
        <taxon>Bursaphelenchus</taxon>
    </lineage>
</organism>
<protein>
    <recommendedName>
        <fullName evidence="4">Elongation factor Ts, mitochondrial</fullName>
        <shortName evidence="4">EF-Ts</shortName>
        <shortName evidence="4">EF-TsMt</shortName>
    </recommendedName>
</protein>
<keyword evidence="2 4" id="KW-0251">Elongation factor</keyword>
<keyword evidence="9" id="KW-1185">Reference proteome</keyword>
<dbReference type="EMBL" id="CAJFDI010000005">
    <property type="protein sequence ID" value="CAD5231583.1"/>
    <property type="molecule type" value="Genomic_DNA"/>
</dbReference>
<dbReference type="NCBIfam" id="TIGR00116">
    <property type="entry name" value="tsf"/>
    <property type="match status" value="1"/>
</dbReference>
<dbReference type="InterPro" id="IPR001816">
    <property type="entry name" value="Transl_elong_EFTs/EF1B"/>
</dbReference>
<dbReference type="Proteomes" id="UP000582659">
    <property type="component" value="Unassembled WGS sequence"/>
</dbReference>
<comment type="similarity">
    <text evidence="1 4 5">Belongs to the EF-Ts family.</text>
</comment>
<evidence type="ECO:0000259" key="6">
    <source>
        <dbReference type="Pfam" id="PF00889"/>
    </source>
</evidence>
<dbReference type="SUPFAM" id="SSF54713">
    <property type="entry name" value="Elongation factor Ts (EF-Ts), dimerisation domain"/>
    <property type="match status" value="2"/>
</dbReference>
<dbReference type="Proteomes" id="UP000659654">
    <property type="component" value="Unassembled WGS sequence"/>
</dbReference>
<dbReference type="SUPFAM" id="SSF46934">
    <property type="entry name" value="UBA-like"/>
    <property type="match status" value="1"/>
</dbReference>
<dbReference type="PANTHER" id="PTHR11741:SF0">
    <property type="entry name" value="ELONGATION FACTOR TS, MITOCHONDRIAL"/>
    <property type="match status" value="1"/>
</dbReference>
<dbReference type="Proteomes" id="UP000095284">
    <property type="component" value="Unplaced"/>
</dbReference>
<keyword evidence="3 4" id="KW-0648">Protein biosynthesis</keyword>
<comment type="function">
    <text evidence="4 5">Associates with the EF-Tu.GDP complex and induces the exchange of GDP to GTP. It remains bound to the aminoacyl-tRNA.EF-Tu.GTP complex up to the GTP hydrolysis stage on the ribosome.</text>
</comment>
<evidence type="ECO:0000256" key="2">
    <source>
        <dbReference type="ARBA" id="ARBA00022768"/>
    </source>
</evidence>
<proteinExistence type="inferred from homology"/>
<reference evidence="7" key="2">
    <citation type="submission" date="2020-09" db="EMBL/GenBank/DDBJ databases">
        <authorList>
            <person name="Kikuchi T."/>
        </authorList>
    </citation>
    <scope>NUCLEOTIDE SEQUENCE</scope>
    <source>
        <strain evidence="7">Ka4C1</strain>
    </source>
</reference>
<dbReference type="InterPro" id="IPR014039">
    <property type="entry name" value="Transl_elong_EFTs/EF1B_dimer"/>
</dbReference>
<feature type="domain" description="Translation elongation factor EFTs/EF1B dimerisation" evidence="6">
    <location>
        <begin position="104"/>
        <end position="334"/>
    </location>
</feature>
<dbReference type="GO" id="GO:0005739">
    <property type="term" value="C:mitochondrion"/>
    <property type="evidence" value="ECO:0007669"/>
    <property type="project" value="UniProtKB-SubCell"/>
</dbReference>
<evidence type="ECO:0000313" key="9">
    <source>
        <dbReference type="Proteomes" id="UP000659654"/>
    </source>
</evidence>
<dbReference type="GO" id="GO:0003746">
    <property type="term" value="F:translation elongation factor activity"/>
    <property type="evidence" value="ECO:0007669"/>
    <property type="project" value="UniProtKB-UniRule"/>
</dbReference>
<dbReference type="eggNOG" id="KOG1071">
    <property type="taxonomic scope" value="Eukaryota"/>
</dbReference>
<reference evidence="10" key="1">
    <citation type="submission" date="2016-11" db="UniProtKB">
        <authorList>
            <consortium name="WormBaseParasite"/>
        </authorList>
    </citation>
    <scope>IDENTIFICATION</scope>
</reference>
<dbReference type="AlphaFoldDB" id="A0A1I7RSQ5"/>
<dbReference type="EMBL" id="CAJFCV020000005">
    <property type="protein sequence ID" value="CAG9122837.1"/>
    <property type="molecule type" value="Genomic_DNA"/>
</dbReference>
<keyword evidence="4" id="KW-0496">Mitochondrion</keyword>
<accession>A0A1I7RSQ5</accession>
<evidence type="ECO:0000256" key="1">
    <source>
        <dbReference type="ARBA" id="ARBA00005532"/>
    </source>
</evidence>
<evidence type="ECO:0000256" key="4">
    <source>
        <dbReference type="HAMAP-Rule" id="MF_03135"/>
    </source>
</evidence>
<comment type="subcellular location">
    <subcellularLocation>
        <location evidence="4">Mitochondrion</location>
    </subcellularLocation>
</comment>
<evidence type="ECO:0000313" key="7">
    <source>
        <dbReference type="EMBL" id="CAD5231583.1"/>
    </source>
</evidence>
<sequence length="337" mass="37577">MFRIASGLRSVRLVTSHLRFLSAAQPEQAQKVSKEALVKLRQKTGYSYVNCRKALLKYGEDNEVEAIQWLKELAAKEGWAKATKLSKRVASQGFVGFKSKQNVAAIVELNCETDFVARSDEFKKLVCEITESVLKAGEEIAEEKSPKEDKEIVVIPVDENLLRTEGNKTVKEAIAMLIGKLGENITLKKAEILVAKKGLDIYGHVHPNVDSSGVKIGQFVSVLTLGRDQSSSLPTDVLANQICQHIIGMKPTALGVPADENTQKRTEELVKREAEHVGEDDELNSFQEVQSPYIDEDETQLLRQAFLLHPQQTVHEYLKGHSAYVHWFVRAQVGGEQ</sequence>
<dbReference type="SMR" id="A0A1I7RSQ5"/>
<dbReference type="InterPro" id="IPR036402">
    <property type="entry name" value="EF-Ts_dimer_sf"/>
</dbReference>